<dbReference type="InterPro" id="IPR011604">
    <property type="entry name" value="PDDEXK-like_dom_sf"/>
</dbReference>
<dbReference type="InterPro" id="IPR051703">
    <property type="entry name" value="NF-kappa-B_Signaling_Reg"/>
</dbReference>
<dbReference type="AlphaFoldDB" id="A0A556RTA9"/>
<dbReference type="Pfam" id="PF09588">
    <property type="entry name" value="YqaJ"/>
    <property type="match status" value="1"/>
</dbReference>
<feature type="domain" description="YqaJ viral recombinase" evidence="1">
    <location>
        <begin position="16"/>
        <end position="155"/>
    </location>
</feature>
<evidence type="ECO:0000313" key="2">
    <source>
        <dbReference type="EMBL" id="TSJ92141.1"/>
    </source>
</evidence>
<dbReference type="Gene3D" id="3.90.320.10">
    <property type="match status" value="1"/>
</dbReference>
<gene>
    <name evidence="2" type="ORF">FPQ14_02505</name>
</gene>
<dbReference type="Proteomes" id="UP000319138">
    <property type="component" value="Unassembled WGS sequence"/>
</dbReference>
<protein>
    <submittedName>
        <fullName evidence="2">YqaJ viral recombinase family protein</fullName>
    </submittedName>
</protein>
<proteinExistence type="predicted"/>
<organism evidence="2 3">
    <name type="scientific">Gilliamella apicola</name>
    <dbReference type="NCBI Taxonomy" id="1196095"/>
    <lineage>
        <taxon>Bacteria</taxon>
        <taxon>Pseudomonadati</taxon>
        <taxon>Pseudomonadota</taxon>
        <taxon>Gammaproteobacteria</taxon>
        <taxon>Orbales</taxon>
        <taxon>Orbaceae</taxon>
        <taxon>Gilliamella</taxon>
    </lineage>
</organism>
<reference evidence="2 3" key="1">
    <citation type="submission" date="2019-07" db="EMBL/GenBank/DDBJ databases">
        <title>Gilliamella genomes.</title>
        <authorList>
            <person name="Zheng H."/>
        </authorList>
    </citation>
    <scope>NUCLEOTIDE SEQUENCE [LARGE SCALE GENOMIC DNA]</scope>
    <source>
        <strain evidence="2 3">W8131</strain>
    </source>
</reference>
<dbReference type="PANTHER" id="PTHR46609:SF6">
    <property type="entry name" value="EXONUCLEASE, PHAGE-TYPE_RECB, C-TERMINAL DOMAIN-CONTAINING PROTEIN-RELATED"/>
    <property type="match status" value="1"/>
</dbReference>
<dbReference type="EMBL" id="VMHL01000001">
    <property type="protein sequence ID" value="TSJ92141.1"/>
    <property type="molecule type" value="Genomic_DNA"/>
</dbReference>
<dbReference type="RefSeq" id="WP_144188130.1">
    <property type="nucleotide sequence ID" value="NZ_VMHL01000001.1"/>
</dbReference>
<dbReference type="SUPFAM" id="SSF52980">
    <property type="entry name" value="Restriction endonuclease-like"/>
    <property type="match status" value="1"/>
</dbReference>
<evidence type="ECO:0000259" key="1">
    <source>
        <dbReference type="Pfam" id="PF09588"/>
    </source>
</evidence>
<evidence type="ECO:0000313" key="3">
    <source>
        <dbReference type="Proteomes" id="UP000319138"/>
    </source>
</evidence>
<name>A0A556RTA9_9GAMM</name>
<dbReference type="CDD" id="cd22343">
    <property type="entry name" value="PDDEXK_lambda_exonuclease-like"/>
    <property type="match status" value="1"/>
</dbReference>
<dbReference type="PANTHER" id="PTHR46609">
    <property type="entry name" value="EXONUCLEASE, PHAGE-TYPE/RECB, C-TERMINAL DOMAIN-CONTAINING PROTEIN"/>
    <property type="match status" value="1"/>
</dbReference>
<sequence length="209" mass="24394">MNVIAKWHDVEQNSEEWENLRLGKITSSSFNIIMANYGKAFGEPAKKYALKLALERIKNYKSEYKYSNAHMERGHEQEPIARMLYEDLYFTEVTNGGFFDCGFYGDSPHGLVGNDGVIEIKSVIDTTHYANIKRGSIDPSYKWQVIGHLDCTGREWCDFISYCAEFPETSQLIVYRIYRKDVIEEIKMLSERRKLFNDLIKNLVREIPH</sequence>
<dbReference type="InterPro" id="IPR019080">
    <property type="entry name" value="YqaJ_viral_recombinase"/>
</dbReference>
<comment type="caution">
    <text evidence="2">The sequence shown here is derived from an EMBL/GenBank/DDBJ whole genome shotgun (WGS) entry which is preliminary data.</text>
</comment>
<dbReference type="InterPro" id="IPR011335">
    <property type="entry name" value="Restrct_endonuc-II-like"/>
</dbReference>
<accession>A0A556RTA9</accession>